<evidence type="ECO:0000256" key="1">
    <source>
        <dbReference type="ARBA" id="ARBA00000085"/>
    </source>
</evidence>
<evidence type="ECO:0000256" key="3">
    <source>
        <dbReference type="ARBA" id="ARBA00022553"/>
    </source>
</evidence>
<dbReference type="SMART" id="SM00388">
    <property type="entry name" value="HisKA"/>
    <property type="match status" value="1"/>
</dbReference>
<dbReference type="InterPro" id="IPR007891">
    <property type="entry name" value="CHASE3"/>
</dbReference>
<dbReference type="PROSITE" id="PS50109">
    <property type="entry name" value="HIS_KIN"/>
    <property type="match status" value="1"/>
</dbReference>
<comment type="catalytic activity">
    <reaction evidence="1">
        <text>ATP + protein L-histidine = ADP + protein N-phospho-L-histidine.</text>
        <dbReference type="EC" id="2.7.13.3"/>
    </reaction>
</comment>
<evidence type="ECO:0000256" key="5">
    <source>
        <dbReference type="SAM" id="Phobius"/>
    </source>
</evidence>
<dbReference type="PROSITE" id="PS50110">
    <property type="entry name" value="RESPONSE_REGULATORY"/>
    <property type="match status" value="1"/>
</dbReference>
<evidence type="ECO:0000256" key="4">
    <source>
        <dbReference type="PROSITE-ProRule" id="PRU00169"/>
    </source>
</evidence>
<protein>
    <recommendedName>
        <fullName evidence="2">histidine kinase</fullName>
        <ecNumber evidence="2">2.7.13.3</ecNumber>
    </recommendedName>
</protein>
<evidence type="ECO:0000256" key="2">
    <source>
        <dbReference type="ARBA" id="ARBA00012438"/>
    </source>
</evidence>
<dbReference type="SUPFAM" id="SSF55874">
    <property type="entry name" value="ATPase domain of HSP90 chaperone/DNA topoisomerase II/histidine kinase"/>
    <property type="match status" value="1"/>
</dbReference>
<evidence type="ECO:0000259" key="6">
    <source>
        <dbReference type="PROSITE" id="PS50109"/>
    </source>
</evidence>
<dbReference type="InterPro" id="IPR005467">
    <property type="entry name" value="His_kinase_dom"/>
</dbReference>
<dbReference type="SUPFAM" id="SSF52172">
    <property type="entry name" value="CheY-like"/>
    <property type="match status" value="1"/>
</dbReference>
<evidence type="ECO:0000313" key="9">
    <source>
        <dbReference type="Proteomes" id="UP001176960"/>
    </source>
</evidence>
<dbReference type="SMART" id="SM00448">
    <property type="entry name" value="REC"/>
    <property type="match status" value="1"/>
</dbReference>
<organism evidence="8 9">
    <name type="scientific">Brytella acorum</name>
    <dbReference type="NCBI Taxonomy" id="2959299"/>
    <lineage>
        <taxon>Bacteria</taxon>
        <taxon>Pseudomonadati</taxon>
        <taxon>Pseudomonadota</taxon>
        <taxon>Alphaproteobacteria</taxon>
        <taxon>Acetobacterales</taxon>
        <taxon>Acetobacteraceae</taxon>
        <taxon>Brytella</taxon>
    </lineage>
</organism>
<dbReference type="PANTHER" id="PTHR43065:SF49">
    <property type="entry name" value="HISTIDINE KINASE"/>
    <property type="match status" value="1"/>
</dbReference>
<dbReference type="InterPro" id="IPR011006">
    <property type="entry name" value="CheY-like_superfamily"/>
</dbReference>
<sequence>MTKKKAARTNLMVVTIALVIVVLVGGIAWFEVRAIHAARTWTQRGEDTLLTIQDLNATFRQAESGQRGFLLTGREDYLRPYLEATDHISSLTRHLDELVVGQPEQQQRVKILNAVLDAKLDELARTIALRRAGGLHVAMQVILTDVGRNYTVEIVSLLDAMTRVERAALEAHQEALERRVSIMNWLVASVTILGVMSLIWTARTMHRLWASTYLSETRERMAAQHLRTSLDSLTQGVGVFSSDNVLVNWNGCFIDLLEFSPNTLHVGAAYADICDDVNARESAPRQPAPRDENLSRNREEIADDIIVLNSGRYLEIRRSRLPDGGFVVTVTDATKRVQADTILRESQKMQAIGQLTGGVAHDFNNLLTVVLGNLELCQAKLSDRPDLLKKIERASWAARRGATLTSQLLAFARRQPLSPTAIDLNQSLPELVPMFQRTLGAHIDVSYVAQPHLWPTMADAAQLENAVLNLVLNARDAMPDGGALTIEVANAVLDENYTSLQSDVTPGDYTMIAVTDTGHGIPRDVLTRVFEPFFTTKSEGRGTGLGLAMVFGFVKQSGGHIQIYSEVNNGTVVRIYLPRAADNEGAQTTQPAPPSPAILARQSSTVFVVDDDDEVREVTTAILRGLGYTTIEASSGEDGYRQIERHHADIDLLLTDVMLPGTVRGHDIAAFLKKYRADVPVLFMSGYTENAFIHQGKFDEGIELIAKPFTRAQLGGRIATLLQPAHDEHDMIPG</sequence>
<dbReference type="CDD" id="cd00082">
    <property type="entry name" value="HisKA"/>
    <property type="match status" value="1"/>
</dbReference>
<reference evidence="8" key="1">
    <citation type="submission" date="2023-03" db="EMBL/GenBank/DDBJ databases">
        <authorList>
            <person name="Cleenwerck I."/>
        </authorList>
    </citation>
    <scope>NUCLEOTIDE SEQUENCE</scope>
    <source>
        <strain evidence="8">LMG 32879</strain>
    </source>
</reference>
<dbReference type="InterPro" id="IPR036890">
    <property type="entry name" value="HATPase_C_sf"/>
</dbReference>
<keyword evidence="5" id="KW-0472">Membrane</keyword>
<feature type="transmembrane region" description="Helical" evidence="5">
    <location>
        <begin position="12"/>
        <end position="30"/>
    </location>
</feature>
<dbReference type="SUPFAM" id="SSF47384">
    <property type="entry name" value="Homodimeric domain of signal transducing histidine kinase"/>
    <property type="match status" value="1"/>
</dbReference>
<dbReference type="RefSeq" id="WP_289842543.1">
    <property type="nucleotide sequence ID" value="NZ_CATKSH010000005.1"/>
</dbReference>
<dbReference type="Pfam" id="PF05227">
    <property type="entry name" value="CHASE3"/>
    <property type="match status" value="1"/>
</dbReference>
<dbReference type="Proteomes" id="UP001176960">
    <property type="component" value="Unassembled WGS sequence"/>
</dbReference>
<dbReference type="SMART" id="SM00387">
    <property type="entry name" value="HATPase_c"/>
    <property type="match status" value="1"/>
</dbReference>
<dbReference type="InterPro" id="IPR001789">
    <property type="entry name" value="Sig_transdc_resp-reg_receiver"/>
</dbReference>
<dbReference type="EC" id="2.7.13.3" evidence="2"/>
<dbReference type="Pfam" id="PF00512">
    <property type="entry name" value="HisKA"/>
    <property type="match status" value="1"/>
</dbReference>
<dbReference type="Pfam" id="PF02518">
    <property type="entry name" value="HATPase_c"/>
    <property type="match status" value="1"/>
</dbReference>
<dbReference type="GO" id="GO:0000155">
    <property type="term" value="F:phosphorelay sensor kinase activity"/>
    <property type="evidence" value="ECO:0007669"/>
    <property type="project" value="InterPro"/>
</dbReference>
<evidence type="ECO:0000259" key="7">
    <source>
        <dbReference type="PROSITE" id="PS50110"/>
    </source>
</evidence>
<comment type="caution">
    <text evidence="8">The sequence shown here is derived from an EMBL/GenBank/DDBJ whole genome shotgun (WGS) entry which is preliminary data.</text>
</comment>
<gene>
    <name evidence="8" type="ORF">LMG32879_001134</name>
</gene>
<dbReference type="InterPro" id="IPR004358">
    <property type="entry name" value="Sig_transdc_His_kin-like_C"/>
</dbReference>
<dbReference type="AlphaFoldDB" id="A0AA35V082"/>
<dbReference type="Gene3D" id="3.30.450.20">
    <property type="entry name" value="PAS domain"/>
    <property type="match status" value="1"/>
</dbReference>
<keyword evidence="5" id="KW-1133">Transmembrane helix</keyword>
<dbReference type="PANTHER" id="PTHR43065">
    <property type="entry name" value="SENSOR HISTIDINE KINASE"/>
    <property type="match status" value="1"/>
</dbReference>
<dbReference type="InterPro" id="IPR003661">
    <property type="entry name" value="HisK_dim/P_dom"/>
</dbReference>
<dbReference type="Pfam" id="PF12860">
    <property type="entry name" value="PAS_7"/>
    <property type="match status" value="1"/>
</dbReference>
<dbReference type="CDD" id="cd19410">
    <property type="entry name" value="HK9-like_sensor"/>
    <property type="match status" value="1"/>
</dbReference>
<dbReference type="Gene3D" id="3.40.50.2300">
    <property type="match status" value="1"/>
</dbReference>
<feature type="modified residue" description="4-aspartylphosphate" evidence="4">
    <location>
        <position position="656"/>
    </location>
</feature>
<feature type="transmembrane region" description="Helical" evidence="5">
    <location>
        <begin position="182"/>
        <end position="202"/>
    </location>
</feature>
<evidence type="ECO:0000313" key="8">
    <source>
        <dbReference type="EMBL" id="CAI9120302.1"/>
    </source>
</evidence>
<dbReference type="Gene3D" id="1.10.287.130">
    <property type="match status" value="1"/>
</dbReference>
<proteinExistence type="predicted"/>
<feature type="domain" description="Response regulatory" evidence="7">
    <location>
        <begin position="605"/>
        <end position="722"/>
    </location>
</feature>
<dbReference type="PRINTS" id="PR00344">
    <property type="entry name" value="BCTRLSENSOR"/>
</dbReference>
<dbReference type="InterPro" id="IPR003594">
    <property type="entry name" value="HATPase_dom"/>
</dbReference>
<keyword evidence="9" id="KW-1185">Reference proteome</keyword>
<keyword evidence="3 4" id="KW-0597">Phosphoprotein</keyword>
<dbReference type="Gene3D" id="3.30.565.10">
    <property type="entry name" value="Histidine kinase-like ATPase, C-terminal domain"/>
    <property type="match status" value="1"/>
</dbReference>
<accession>A0AA35V082</accession>
<dbReference type="InterPro" id="IPR036097">
    <property type="entry name" value="HisK_dim/P_sf"/>
</dbReference>
<name>A0AA35V082_9PROT</name>
<dbReference type="Pfam" id="PF00072">
    <property type="entry name" value="Response_reg"/>
    <property type="match status" value="1"/>
</dbReference>
<dbReference type="EMBL" id="CATKSH010000005">
    <property type="protein sequence ID" value="CAI9120302.1"/>
    <property type="molecule type" value="Genomic_DNA"/>
</dbReference>
<keyword evidence="5" id="KW-0812">Transmembrane</keyword>
<feature type="domain" description="Histidine kinase" evidence="6">
    <location>
        <begin position="358"/>
        <end position="581"/>
    </location>
</feature>